<dbReference type="SUPFAM" id="SSF47598">
    <property type="entry name" value="Ribbon-helix-helix"/>
    <property type="match status" value="1"/>
</dbReference>
<dbReference type="RefSeq" id="WP_097277090.1">
    <property type="nucleotide sequence ID" value="NZ_OCNJ01000001.1"/>
</dbReference>
<evidence type="ECO:0000259" key="1">
    <source>
        <dbReference type="Pfam" id="PF22513"/>
    </source>
</evidence>
<reference evidence="2 3" key="1">
    <citation type="submission" date="2017-09" db="EMBL/GenBank/DDBJ databases">
        <authorList>
            <person name="Ehlers B."/>
            <person name="Leendertz F.H."/>
        </authorList>
    </citation>
    <scope>NUCLEOTIDE SEQUENCE [LARGE SCALE GENOMIC DNA]</scope>
    <source>
        <strain evidence="2 3">USBA 140</strain>
    </source>
</reference>
<dbReference type="Proteomes" id="UP000219621">
    <property type="component" value="Unassembled WGS sequence"/>
</dbReference>
<dbReference type="GO" id="GO:0006355">
    <property type="term" value="P:regulation of DNA-templated transcription"/>
    <property type="evidence" value="ECO:0007669"/>
    <property type="project" value="InterPro"/>
</dbReference>
<evidence type="ECO:0000313" key="3">
    <source>
        <dbReference type="Proteomes" id="UP000219621"/>
    </source>
</evidence>
<evidence type="ECO:0000313" key="2">
    <source>
        <dbReference type="EMBL" id="SOD89282.1"/>
    </source>
</evidence>
<dbReference type="InterPro" id="IPR010985">
    <property type="entry name" value="Ribbon_hlx_hlx"/>
</dbReference>
<dbReference type="AlphaFoldDB" id="A0A286G1F6"/>
<gene>
    <name evidence="2" type="ORF">SAMN05421508_101172</name>
</gene>
<organism evidence="2 3">
    <name type="scientific">Caenispirillum bisanense</name>
    <dbReference type="NCBI Taxonomy" id="414052"/>
    <lineage>
        <taxon>Bacteria</taxon>
        <taxon>Pseudomonadati</taxon>
        <taxon>Pseudomonadota</taxon>
        <taxon>Alphaproteobacteria</taxon>
        <taxon>Rhodospirillales</taxon>
        <taxon>Novispirillaceae</taxon>
        <taxon>Caenispirillum</taxon>
    </lineage>
</organism>
<dbReference type="Pfam" id="PF22513">
    <property type="entry name" value="FitA-like_RHH"/>
    <property type="match status" value="1"/>
</dbReference>
<protein>
    <recommendedName>
        <fullName evidence="1">Antitoxin FitA-like ribbon-helix-helix domain-containing protein</fullName>
    </recommendedName>
</protein>
<dbReference type="EMBL" id="OCNJ01000001">
    <property type="protein sequence ID" value="SOD89282.1"/>
    <property type="molecule type" value="Genomic_DNA"/>
</dbReference>
<name>A0A286G1F6_9PROT</name>
<dbReference type="OrthoDB" id="2389872at2"/>
<sequence>MGIDLTIAGLDEATIARLRLRAEVHGRSLTDEAAEVLRDAVARDVETFMEAARKCRQATSGKVTTSTTDILREIREGR</sequence>
<proteinExistence type="predicted"/>
<feature type="domain" description="Antitoxin FitA-like ribbon-helix-helix" evidence="1">
    <location>
        <begin position="5"/>
        <end position="41"/>
    </location>
</feature>
<keyword evidence="3" id="KW-1185">Reference proteome</keyword>
<accession>A0A286G1F6</accession>
<dbReference type="InterPro" id="IPR053853">
    <property type="entry name" value="FitA-like_RHH"/>
</dbReference>